<dbReference type="InterPro" id="IPR013783">
    <property type="entry name" value="Ig-like_fold"/>
</dbReference>
<evidence type="ECO:0000313" key="2">
    <source>
        <dbReference type="EMBL" id="OHA66645.1"/>
    </source>
</evidence>
<dbReference type="Proteomes" id="UP000176901">
    <property type="component" value="Unassembled WGS sequence"/>
</dbReference>
<accession>A0A1G2R187</accession>
<dbReference type="InterPro" id="IPR011467">
    <property type="entry name" value="DUF1573"/>
</dbReference>
<evidence type="ECO:0008006" key="4">
    <source>
        <dbReference type="Google" id="ProtNLM"/>
    </source>
</evidence>
<feature type="transmembrane region" description="Helical" evidence="1">
    <location>
        <begin position="6"/>
        <end position="23"/>
    </location>
</feature>
<dbReference type="Pfam" id="PF07610">
    <property type="entry name" value="DUF1573"/>
    <property type="match status" value="1"/>
</dbReference>
<reference evidence="2 3" key="1">
    <citation type="journal article" date="2016" name="Nat. Commun.">
        <title>Thousands of microbial genomes shed light on interconnected biogeochemical processes in an aquifer system.</title>
        <authorList>
            <person name="Anantharaman K."/>
            <person name="Brown C.T."/>
            <person name="Hug L.A."/>
            <person name="Sharon I."/>
            <person name="Castelle C.J."/>
            <person name="Probst A.J."/>
            <person name="Thomas B.C."/>
            <person name="Singh A."/>
            <person name="Wilkins M.J."/>
            <person name="Karaoz U."/>
            <person name="Brodie E.L."/>
            <person name="Williams K.H."/>
            <person name="Hubbard S.S."/>
            <person name="Banfield J.F."/>
        </authorList>
    </citation>
    <scope>NUCLEOTIDE SEQUENCE [LARGE SCALE GENOMIC DNA]</scope>
</reference>
<gene>
    <name evidence="2" type="ORF">A3C82_02110</name>
</gene>
<dbReference type="PANTHER" id="PTHR37833:SF1">
    <property type="entry name" value="SIGNAL PEPTIDE PROTEIN"/>
    <property type="match status" value="1"/>
</dbReference>
<proteinExistence type="predicted"/>
<dbReference type="STRING" id="1802451.A3C82_02110"/>
<dbReference type="EMBL" id="MHTW01000028">
    <property type="protein sequence ID" value="OHA66645.1"/>
    <property type="molecule type" value="Genomic_DNA"/>
</dbReference>
<comment type="caution">
    <text evidence="2">The sequence shown here is derived from an EMBL/GenBank/DDBJ whole genome shotgun (WGS) entry which is preliminary data.</text>
</comment>
<sequence length="165" mass="17334">MNKNIGIGIVAGAVVFAGIIWIARPDANDKGAAVVPSSNGVLNVEEQSFDFGSISMAAGKVTHRFSVKNTGADLVNISKMYTSCMCTTSVLQKGDKKFGPYGMPGHGFIPKMNAQVDPGEEVFVDVTFDPAAHGPAGVGRIDRVVILENNAGENIELQISANVKP</sequence>
<name>A0A1G2R187_9BACT</name>
<keyword evidence="1" id="KW-0812">Transmembrane</keyword>
<protein>
    <recommendedName>
        <fullName evidence="4">DUF1573 domain-containing protein</fullName>
    </recommendedName>
</protein>
<keyword evidence="1" id="KW-0472">Membrane</keyword>
<organism evidence="2 3">
    <name type="scientific">Candidatus Wildermuthbacteria bacterium RIFCSPHIGHO2_02_FULL_47_12</name>
    <dbReference type="NCBI Taxonomy" id="1802451"/>
    <lineage>
        <taxon>Bacteria</taxon>
        <taxon>Candidatus Wildermuthiibacteriota</taxon>
    </lineage>
</organism>
<evidence type="ECO:0000313" key="3">
    <source>
        <dbReference type="Proteomes" id="UP000176901"/>
    </source>
</evidence>
<dbReference type="PANTHER" id="PTHR37833">
    <property type="entry name" value="LIPOPROTEIN-RELATED"/>
    <property type="match status" value="1"/>
</dbReference>
<evidence type="ECO:0000256" key="1">
    <source>
        <dbReference type="SAM" id="Phobius"/>
    </source>
</evidence>
<dbReference type="AlphaFoldDB" id="A0A1G2R187"/>
<dbReference type="Gene3D" id="2.60.40.10">
    <property type="entry name" value="Immunoglobulins"/>
    <property type="match status" value="1"/>
</dbReference>
<keyword evidence="1" id="KW-1133">Transmembrane helix</keyword>